<dbReference type="OrthoDB" id="495783at2"/>
<proteinExistence type="predicted"/>
<dbReference type="HOGENOM" id="CLU_076318_1_1_7"/>
<evidence type="ECO:0000256" key="1">
    <source>
        <dbReference type="SAM" id="MobiDB-lite"/>
    </source>
</evidence>
<sequence length="152" mass="15922">MILVSACLWGERSRYDGRHSQALWLREALAGRDVLALCPEQLGGLPTPRPPARIVGARAGREGDDVLAGRAKLIDAHGRDVSRQFIAGARAVLARAQAAGARRAYLKDRSPSCGHDPLGQNPQGGPGQGVLTALLLAGGFEVVEVRAAAGDD</sequence>
<reference evidence="2 3" key="1">
    <citation type="journal article" date="2010" name="Stand. Genomic Sci.">
        <title>Complete genome sequence of Desulfarculus baarsii type strain (2st14).</title>
        <authorList>
            <person name="Sun H."/>
            <person name="Spring S."/>
            <person name="Lapidus A."/>
            <person name="Davenport K."/>
            <person name="Del Rio T.G."/>
            <person name="Tice H."/>
            <person name="Nolan M."/>
            <person name="Copeland A."/>
            <person name="Cheng J.F."/>
            <person name="Lucas S."/>
            <person name="Tapia R."/>
            <person name="Goodwin L."/>
            <person name="Pitluck S."/>
            <person name="Ivanova N."/>
            <person name="Pagani I."/>
            <person name="Mavromatis K."/>
            <person name="Ovchinnikova G."/>
            <person name="Pati A."/>
            <person name="Chen A."/>
            <person name="Palaniappan K."/>
            <person name="Hauser L."/>
            <person name="Chang Y.J."/>
            <person name="Jeffries C.D."/>
            <person name="Detter J.C."/>
            <person name="Han C."/>
            <person name="Rohde M."/>
            <person name="Brambilla E."/>
            <person name="Goker M."/>
            <person name="Woyke T."/>
            <person name="Bristow J."/>
            <person name="Eisen J.A."/>
            <person name="Markowitz V."/>
            <person name="Hugenholtz P."/>
            <person name="Kyrpides N.C."/>
            <person name="Klenk H.P."/>
            <person name="Land M."/>
        </authorList>
    </citation>
    <scope>NUCLEOTIDE SEQUENCE [LARGE SCALE GENOMIC DNA]</scope>
    <source>
        <strain evidence="3">ATCC 33931 / DSM 2075 / LMG 7858 / VKM B-1802 / 2st14</strain>
    </source>
</reference>
<dbReference type="eggNOG" id="COG1683">
    <property type="taxonomic scope" value="Bacteria"/>
</dbReference>
<evidence type="ECO:0000313" key="3">
    <source>
        <dbReference type="Proteomes" id="UP000009047"/>
    </source>
</evidence>
<dbReference type="KEGG" id="dbr:Deba_1248"/>
<dbReference type="Pfam" id="PF04463">
    <property type="entry name" value="2-thiour_desulf"/>
    <property type="match status" value="1"/>
</dbReference>
<dbReference type="InterPro" id="IPR007553">
    <property type="entry name" value="2-thiour_desulf"/>
</dbReference>
<keyword evidence="3" id="KW-1185">Reference proteome</keyword>
<dbReference type="PANTHER" id="PTHR30087">
    <property type="entry name" value="INNER MEMBRANE PROTEIN"/>
    <property type="match status" value="1"/>
</dbReference>
<organism evidence="2 3">
    <name type="scientific">Desulfarculus baarsii (strain ATCC 33931 / DSM 2075 / LMG 7858 / VKM B-1802 / 2st14)</name>
    <dbReference type="NCBI Taxonomy" id="644282"/>
    <lineage>
        <taxon>Bacteria</taxon>
        <taxon>Pseudomonadati</taxon>
        <taxon>Thermodesulfobacteriota</taxon>
        <taxon>Desulfarculia</taxon>
        <taxon>Desulfarculales</taxon>
        <taxon>Desulfarculaceae</taxon>
        <taxon>Desulfarculus</taxon>
    </lineage>
</organism>
<name>E1QG06_DESB2</name>
<evidence type="ECO:0000313" key="2">
    <source>
        <dbReference type="EMBL" id="ADK84616.1"/>
    </source>
</evidence>
<dbReference type="RefSeq" id="WP_013258070.1">
    <property type="nucleotide sequence ID" value="NC_014365.1"/>
</dbReference>
<protein>
    <submittedName>
        <fullName evidence="2">Uncharacterized protein</fullName>
    </submittedName>
</protein>
<dbReference type="PANTHER" id="PTHR30087:SF1">
    <property type="entry name" value="HYPOTHETICAL CYTOSOLIC PROTEIN"/>
    <property type="match status" value="1"/>
</dbReference>
<feature type="region of interest" description="Disordered" evidence="1">
    <location>
        <begin position="107"/>
        <end position="126"/>
    </location>
</feature>
<dbReference type="AlphaFoldDB" id="E1QG06"/>
<accession>E1QG06</accession>
<dbReference type="EMBL" id="CP002085">
    <property type="protein sequence ID" value="ADK84616.1"/>
    <property type="molecule type" value="Genomic_DNA"/>
</dbReference>
<dbReference type="Proteomes" id="UP000009047">
    <property type="component" value="Chromosome"/>
</dbReference>
<gene>
    <name evidence="2" type="ordered locus">Deba_1248</name>
</gene>
<dbReference type="STRING" id="644282.Deba_1248"/>